<name>F9ZZ85_METMM</name>
<dbReference type="Gene3D" id="1.10.1740.10">
    <property type="match status" value="1"/>
</dbReference>
<evidence type="ECO:0000256" key="2">
    <source>
        <dbReference type="ARBA" id="ARBA00023015"/>
    </source>
</evidence>
<keyword evidence="3" id="KW-0731">Sigma factor</keyword>
<dbReference type="SUPFAM" id="SSF88659">
    <property type="entry name" value="Sigma3 and sigma4 domains of RNA polymerase sigma factors"/>
    <property type="match status" value="1"/>
</dbReference>
<keyword evidence="4" id="KW-0804">Transcription</keyword>
<dbReference type="AlphaFoldDB" id="F9ZZ85"/>
<dbReference type="HOGENOM" id="CLU_047691_12_2_6"/>
<dbReference type="PANTHER" id="PTHR43133">
    <property type="entry name" value="RNA POLYMERASE ECF-TYPE SIGMA FACTO"/>
    <property type="match status" value="1"/>
</dbReference>
<evidence type="ECO:0000259" key="5">
    <source>
        <dbReference type="Pfam" id="PF04542"/>
    </source>
</evidence>
<dbReference type="InterPro" id="IPR039425">
    <property type="entry name" value="RNA_pol_sigma-70-like"/>
</dbReference>
<dbReference type="GO" id="GO:0003677">
    <property type="term" value="F:DNA binding"/>
    <property type="evidence" value="ECO:0007669"/>
    <property type="project" value="InterPro"/>
</dbReference>
<accession>F9ZZ85</accession>
<proteinExistence type="inferred from homology"/>
<dbReference type="Proteomes" id="UP000008888">
    <property type="component" value="Chromosome"/>
</dbReference>
<keyword evidence="2" id="KW-0805">Transcription regulation</keyword>
<dbReference type="KEGG" id="mmt:Metme_2727"/>
<evidence type="ECO:0000259" key="6">
    <source>
        <dbReference type="Pfam" id="PF08281"/>
    </source>
</evidence>
<reference evidence="8" key="3">
    <citation type="submission" date="2011-05" db="EMBL/GenBank/DDBJ databases">
        <title>Complete sequence of Methylomonas methanica MC09.</title>
        <authorList>
            <consortium name="US DOE Joint Genome Institute"/>
            <person name="Lucas S."/>
            <person name="Han J."/>
            <person name="Lapidus A."/>
            <person name="Cheng J.-F."/>
            <person name="Goodwin L."/>
            <person name="Pitluck S."/>
            <person name="Peters L."/>
            <person name="Mikhailova N."/>
            <person name="Teshima H."/>
            <person name="Han C."/>
            <person name="Tapia R."/>
            <person name="Land M."/>
            <person name="Hauser L."/>
            <person name="Kyrpides N."/>
            <person name="Ivanova N."/>
            <person name="Pagani I."/>
            <person name="Stein L."/>
            <person name="Woyke T."/>
        </authorList>
    </citation>
    <scope>NUCLEOTIDE SEQUENCE [LARGE SCALE GENOMIC DNA]</scope>
    <source>
        <strain evidence="8">MC09</strain>
    </source>
</reference>
<dbReference type="InterPro" id="IPR007627">
    <property type="entry name" value="RNA_pol_sigma70_r2"/>
</dbReference>
<protein>
    <submittedName>
        <fullName evidence="7">RNA polymerase, sigma-24 subunit, ECF subfamily</fullName>
    </submittedName>
</protein>
<comment type="similarity">
    <text evidence="1">Belongs to the sigma-70 factor family. ECF subfamily.</text>
</comment>
<gene>
    <name evidence="7" type="ordered locus">Metme_2727</name>
</gene>
<reference key="2">
    <citation type="submission" date="2011-05" db="EMBL/GenBank/DDBJ databases">
        <title>Complete genome sequence of the aerobic marine methanotroph Methylomonas methanica MC09.</title>
        <authorList>
            <person name="Boden R."/>
            <person name="Cunliffe M."/>
            <person name="Scanlan J."/>
            <person name="Moussard H."/>
            <person name="Kits K.D."/>
            <person name="Klotz M."/>
            <person name="Jetten M."/>
            <person name="Vuilleumier S."/>
            <person name="Han J."/>
            <person name="Peters L."/>
            <person name="Mikhailova N."/>
            <person name="Teshima H."/>
            <person name="Tapia R."/>
            <person name="Kyrpides N."/>
            <person name="Ivanova N."/>
            <person name="Pagani I."/>
            <person name="Cheng J.-F."/>
            <person name="Goodwin L."/>
            <person name="Han C."/>
            <person name="Hauser L."/>
            <person name="Land M."/>
            <person name="Lapidus A."/>
            <person name="Lucas S."/>
            <person name="Pitluck S."/>
            <person name="Woyke T."/>
            <person name="Stein L.Y."/>
            <person name="Murrell C."/>
        </authorList>
    </citation>
    <scope>NUCLEOTIDE SEQUENCE</scope>
    <source>
        <strain>MC09</strain>
    </source>
</reference>
<dbReference type="InterPro" id="IPR013249">
    <property type="entry name" value="RNA_pol_sigma70_r4_t2"/>
</dbReference>
<organism evidence="7 8">
    <name type="scientific">Methylomonas methanica (strain DSM 25384 / MC09)</name>
    <dbReference type="NCBI Taxonomy" id="857087"/>
    <lineage>
        <taxon>Bacteria</taxon>
        <taxon>Pseudomonadati</taxon>
        <taxon>Pseudomonadota</taxon>
        <taxon>Gammaproteobacteria</taxon>
        <taxon>Methylococcales</taxon>
        <taxon>Methylococcaceae</taxon>
        <taxon>Methylomonas</taxon>
    </lineage>
</organism>
<dbReference type="Gene3D" id="1.10.10.10">
    <property type="entry name" value="Winged helix-like DNA-binding domain superfamily/Winged helix DNA-binding domain"/>
    <property type="match status" value="1"/>
</dbReference>
<evidence type="ECO:0000313" key="8">
    <source>
        <dbReference type="Proteomes" id="UP000008888"/>
    </source>
</evidence>
<evidence type="ECO:0000313" key="7">
    <source>
        <dbReference type="EMBL" id="AEG01111.1"/>
    </source>
</evidence>
<dbReference type="STRING" id="857087.Metme_2727"/>
<evidence type="ECO:0000256" key="1">
    <source>
        <dbReference type="ARBA" id="ARBA00010641"/>
    </source>
</evidence>
<dbReference type="PANTHER" id="PTHR43133:SF63">
    <property type="entry name" value="RNA POLYMERASE SIGMA FACTOR FECI-RELATED"/>
    <property type="match status" value="1"/>
</dbReference>
<dbReference type="InterPro" id="IPR014284">
    <property type="entry name" value="RNA_pol_sigma-70_dom"/>
</dbReference>
<feature type="domain" description="RNA polymerase sigma factor 70 region 4 type 2" evidence="6">
    <location>
        <begin position="123"/>
        <end position="174"/>
    </location>
</feature>
<feature type="domain" description="RNA polymerase sigma-70 region 2" evidence="5">
    <location>
        <begin position="28"/>
        <end position="91"/>
    </location>
</feature>
<dbReference type="InterPro" id="IPR036388">
    <property type="entry name" value="WH-like_DNA-bd_sf"/>
</dbReference>
<dbReference type="GO" id="GO:0006352">
    <property type="term" value="P:DNA-templated transcription initiation"/>
    <property type="evidence" value="ECO:0007669"/>
    <property type="project" value="InterPro"/>
</dbReference>
<keyword evidence="8" id="KW-1185">Reference proteome</keyword>
<dbReference type="eggNOG" id="COG1595">
    <property type="taxonomic scope" value="Bacteria"/>
</dbReference>
<dbReference type="Pfam" id="PF04542">
    <property type="entry name" value="Sigma70_r2"/>
    <property type="match status" value="1"/>
</dbReference>
<evidence type="ECO:0000256" key="4">
    <source>
        <dbReference type="ARBA" id="ARBA00023163"/>
    </source>
</evidence>
<dbReference type="GO" id="GO:0016987">
    <property type="term" value="F:sigma factor activity"/>
    <property type="evidence" value="ECO:0007669"/>
    <property type="project" value="UniProtKB-KW"/>
</dbReference>
<dbReference type="InterPro" id="IPR013325">
    <property type="entry name" value="RNA_pol_sigma_r2"/>
</dbReference>
<dbReference type="EMBL" id="CP002738">
    <property type="protein sequence ID" value="AEG01111.1"/>
    <property type="molecule type" value="Genomic_DNA"/>
</dbReference>
<evidence type="ECO:0000256" key="3">
    <source>
        <dbReference type="ARBA" id="ARBA00023082"/>
    </source>
</evidence>
<dbReference type="Pfam" id="PF08281">
    <property type="entry name" value="Sigma70_r4_2"/>
    <property type="match status" value="1"/>
</dbReference>
<dbReference type="SUPFAM" id="SSF88946">
    <property type="entry name" value="Sigma2 domain of RNA polymerase sigma factors"/>
    <property type="match status" value="1"/>
</dbReference>
<sequence>MLLPTGIKGFFVIMNTNTKSTLEAAFIHHQLELRQFLHRKVNCRETAADLLQDTYVRIAQLEPGDEIINHRAFLYRVAGNLAFDYLRRQHRWAQWEDAEELTEDCLCLQPQPDAVLAGREKLRRFHRSLLALPSQQRRMFVRCRIEGQSYRQVADQERVTPRRVERVVRQTLKSLKPLLT</sequence>
<dbReference type="InterPro" id="IPR013324">
    <property type="entry name" value="RNA_pol_sigma_r3/r4-like"/>
</dbReference>
<dbReference type="NCBIfam" id="TIGR02937">
    <property type="entry name" value="sigma70-ECF"/>
    <property type="match status" value="1"/>
</dbReference>
<reference evidence="7 8" key="1">
    <citation type="journal article" date="2011" name="J. Bacteriol.">
        <title>Complete Genome Sequence of the Aerobic Marine Methanotroph Methylomonas methanica MC09.</title>
        <authorList>
            <person name="Boden R."/>
            <person name="Cunliffe M."/>
            <person name="Scanlan J."/>
            <person name="Moussard H."/>
            <person name="Kits K.D."/>
            <person name="Klotz M.G."/>
            <person name="Jetten M.S."/>
            <person name="Vuilleumier S."/>
            <person name="Han J."/>
            <person name="Peters L."/>
            <person name="Mikhailova N."/>
            <person name="Teshima H."/>
            <person name="Tapia R."/>
            <person name="Kyrpides N."/>
            <person name="Ivanova N."/>
            <person name="Pagani I."/>
            <person name="Cheng J.F."/>
            <person name="Goodwin L."/>
            <person name="Han C."/>
            <person name="Hauser L."/>
            <person name="Land M.L."/>
            <person name="Lapidus A."/>
            <person name="Lucas S."/>
            <person name="Pitluck S."/>
            <person name="Woyke T."/>
            <person name="Stein L."/>
            <person name="Murrell J.C."/>
        </authorList>
    </citation>
    <scope>NUCLEOTIDE SEQUENCE [LARGE SCALE GENOMIC DNA]</scope>
    <source>
        <strain evidence="7 8">MC09</strain>
    </source>
</reference>